<proteinExistence type="predicted"/>
<feature type="compositionally biased region" description="Gly residues" evidence="1">
    <location>
        <begin position="1"/>
        <end position="10"/>
    </location>
</feature>
<name>A0A1R0GQU3_9FUNG</name>
<dbReference type="InterPro" id="IPR021109">
    <property type="entry name" value="Peptidase_aspartic_dom_sf"/>
</dbReference>
<dbReference type="SUPFAM" id="SSF50630">
    <property type="entry name" value="Acid proteases"/>
    <property type="match status" value="1"/>
</dbReference>
<reference evidence="3 4" key="1">
    <citation type="journal article" date="2016" name="Mol. Biol. Evol.">
        <title>Genome-Wide Survey of Gut Fungi (Harpellales) Reveals the First Horizontally Transferred Ubiquitin Gene from a Mosquito Host.</title>
        <authorList>
            <person name="Wang Y."/>
            <person name="White M.M."/>
            <person name="Kvist S."/>
            <person name="Moncalvo J.M."/>
        </authorList>
    </citation>
    <scope>NUCLEOTIDE SEQUENCE [LARGE SCALE GENOMIC DNA]</scope>
    <source>
        <strain evidence="3 4">ALG-7-W6</strain>
    </source>
</reference>
<dbReference type="CDD" id="cd00303">
    <property type="entry name" value="retropepsin_like"/>
    <property type="match status" value="1"/>
</dbReference>
<evidence type="ECO:0000256" key="1">
    <source>
        <dbReference type="SAM" id="MobiDB-lite"/>
    </source>
</evidence>
<dbReference type="AlphaFoldDB" id="A0A1R0GQU3"/>
<keyword evidence="4" id="KW-1185">Reference proteome</keyword>
<dbReference type="Pfam" id="PF03732">
    <property type="entry name" value="Retrotrans_gag"/>
    <property type="match status" value="1"/>
</dbReference>
<feature type="domain" description="Retrotransposon gag" evidence="2">
    <location>
        <begin position="66"/>
        <end position="148"/>
    </location>
</feature>
<accession>A0A1R0GQU3</accession>
<feature type="region of interest" description="Disordered" evidence="1">
    <location>
        <begin position="1"/>
        <end position="22"/>
    </location>
</feature>
<dbReference type="PANTHER" id="PTHR33223">
    <property type="entry name" value="CCHC-TYPE DOMAIN-CONTAINING PROTEIN"/>
    <property type="match status" value="1"/>
</dbReference>
<protein>
    <recommendedName>
        <fullName evidence="2">Retrotransposon gag domain-containing protein</fullName>
    </recommendedName>
</protein>
<dbReference type="InterPro" id="IPR005162">
    <property type="entry name" value="Retrotrans_gag_dom"/>
</dbReference>
<dbReference type="Gene3D" id="2.40.70.10">
    <property type="entry name" value="Acid Proteases"/>
    <property type="match status" value="1"/>
</dbReference>
<sequence length="661" mass="76054">MATKLGGTGGLDSYEIEQDSNRSSRKFYEPYLFSSENDVDPESWIRKYELYSRKMKWDDSDRKDLMELYLAGKALRWYERTRDLVNTWDELKTRFLDKFEGQESEIRVWKQLQQIKQDNDEEVEEFACRIKKLLSKAKITEEEVKRKYLISALLPKYQRSVLKVKTKSFEEVILIASKEEELGKIIEPLDENIKSNSLITDRIKLSKISFDKVSKADEENQMYEALVKKFEELSVNLMSKIEKSGALDNKSRYSKEKQDLYNRGACFYCKEAGHKSNFCTKAPWSSKKTSERHFNSQNMEGKNVDCIQIESKENLDGSEEVSRAEVFSTEKRKSQGKPQTLNKKIAISDEKSVGETRLATKIRSHAIKKRSPEIELVNGISAYSIKNQLANSDANISLAQLLQVSPEIRYELNRLCKKAEDSSNINYIEKNPVVTNCKALVKIFGKRYWAIIDTGAACSVITKPLLEKLGIGADYNSNQVIITADGNRHSTYGHVVDVPIEISSYTFNADLLIMNQDKDVLILGVDWLKSHNGVVDIKNDELIFPKDNYEVVLSLSTQSIEKDFKYYNMDESEIFGIGKEVCEVEKITNIIFSQELEDFLLDNSDMLANDISELTQTDAIMHRIDTGLEDPIKLKPYRIPKSLKEEARVEIDKMKSYDKIK</sequence>
<dbReference type="PANTHER" id="PTHR33223:SF6">
    <property type="entry name" value="CCHC-TYPE DOMAIN-CONTAINING PROTEIN"/>
    <property type="match status" value="1"/>
</dbReference>
<comment type="caution">
    <text evidence="3">The sequence shown here is derived from an EMBL/GenBank/DDBJ whole genome shotgun (WGS) entry which is preliminary data.</text>
</comment>
<dbReference type="STRING" id="133383.A0A1R0GQU3"/>
<gene>
    <name evidence="3" type="ORF">AYI68_g6672</name>
</gene>
<dbReference type="OrthoDB" id="5597136at2759"/>
<evidence type="ECO:0000259" key="2">
    <source>
        <dbReference type="Pfam" id="PF03732"/>
    </source>
</evidence>
<evidence type="ECO:0000313" key="3">
    <source>
        <dbReference type="EMBL" id="OLY79262.1"/>
    </source>
</evidence>
<dbReference type="Proteomes" id="UP000187455">
    <property type="component" value="Unassembled WGS sequence"/>
</dbReference>
<organism evidence="3 4">
    <name type="scientific">Smittium mucronatum</name>
    <dbReference type="NCBI Taxonomy" id="133383"/>
    <lineage>
        <taxon>Eukaryota</taxon>
        <taxon>Fungi</taxon>
        <taxon>Fungi incertae sedis</taxon>
        <taxon>Zoopagomycota</taxon>
        <taxon>Kickxellomycotina</taxon>
        <taxon>Harpellomycetes</taxon>
        <taxon>Harpellales</taxon>
        <taxon>Legeriomycetaceae</taxon>
        <taxon>Smittium</taxon>
    </lineage>
</organism>
<dbReference type="Pfam" id="PF08284">
    <property type="entry name" value="RVP_2"/>
    <property type="match status" value="1"/>
</dbReference>
<evidence type="ECO:0000313" key="4">
    <source>
        <dbReference type="Proteomes" id="UP000187455"/>
    </source>
</evidence>
<dbReference type="EMBL" id="LSSL01004703">
    <property type="protein sequence ID" value="OLY79262.1"/>
    <property type="molecule type" value="Genomic_DNA"/>
</dbReference>